<proteinExistence type="predicted"/>
<sequence length="385" mass="42269">MQFLTAKDIPTQQPLLPPLFDAHSLCDTNFMPANWISSSQTQRFANNFGQIPNTLNSASSRIQCDLNPNLWCPQIYRFGNGVFRANDITGYNPSSRNPSVDSMPQDMRTDRKLGTSSGLARTTRNKRKHLSRHEVEFRSDLPSFQNAPAIQLLASMLGFVKEKQSNAPENDSDYSLVTCNQNRSGTQSSTKELMCPVLDAWGGRKTSYPCSPCAKSCDVKLNNTVRSSKTHSVISGSSRHQSEEPYSTTINSCTPVAALNQKNCLAGSSSLAAALEYFKASTYSVNQSANLKQTENRLDPTQPPWFGLFAQSAQNLGQPVSLSPVVELTQLRSSSSSNVSSSEDSDPAAISEGTQKQSEINNAFKCDVCNKYFATSHGLEVHVRR</sequence>
<dbReference type="Proteomes" id="UP000324629">
    <property type="component" value="Unassembled WGS sequence"/>
</dbReference>
<evidence type="ECO:0000256" key="1">
    <source>
        <dbReference type="PROSITE-ProRule" id="PRU00042"/>
    </source>
</evidence>
<dbReference type="AlphaFoldDB" id="A0A5J4NYR7"/>
<name>A0A5J4NYR7_9TREM</name>
<organism evidence="4 5">
    <name type="scientific">Paragonimus westermani</name>
    <dbReference type="NCBI Taxonomy" id="34504"/>
    <lineage>
        <taxon>Eukaryota</taxon>
        <taxon>Metazoa</taxon>
        <taxon>Spiralia</taxon>
        <taxon>Lophotrochozoa</taxon>
        <taxon>Platyhelminthes</taxon>
        <taxon>Trematoda</taxon>
        <taxon>Digenea</taxon>
        <taxon>Plagiorchiida</taxon>
        <taxon>Troglotremata</taxon>
        <taxon>Troglotrematidae</taxon>
        <taxon>Paragonimus</taxon>
    </lineage>
</organism>
<evidence type="ECO:0000259" key="3">
    <source>
        <dbReference type="PROSITE" id="PS50157"/>
    </source>
</evidence>
<accession>A0A5J4NYR7</accession>
<feature type="compositionally biased region" description="Low complexity" evidence="2">
    <location>
        <begin position="333"/>
        <end position="342"/>
    </location>
</feature>
<feature type="region of interest" description="Disordered" evidence="2">
    <location>
        <begin position="333"/>
        <end position="355"/>
    </location>
</feature>
<evidence type="ECO:0000313" key="4">
    <source>
        <dbReference type="EMBL" id="KAA3680621.1"/>
    </source>
</evidence>
<protein>
    <recommendedName>
        <fullName evidence="3">C2H2-type domain-containing protein</fullName>
    </recommendedName>
</protein>
<feature type="region of interest" description="Disordered" evidence="2">
    <location>
        <begin position="89"/>
        <end position="131"/>
    </location>
</feature>
<reference evidence="4 5" key="1">
    <citation type="journal article" date="2019" name="Gigascience">
        <title>Whole-genome sequence of the oriental lung fluke Paragonimus westermani.</title>
        <authorList>
            <person name="Oey H."/>
            <person name="Zakrzewski M."/>
            <person name="Narain K."/>
            <person name="Devi K.R."/>
            <person name="Agatsuma T."/>
            <person name="Nawaratna S."/>
            <person name="Gobert G.N."/>
            <person name="Jones M.K."/>
            <person name="Ragan M.A."/>
            <person name="McManus D.P."/>
            <person name="Krause L."/>
        </authorList>
    </citation>
    <scope>NUCLEOTIDE SEQUENCE [LARGE SCALE GENOMIC DNA]</scope>
    <source>
        <strain evidence="4 5">IND2009</strain>
    </source>
</reference>
<dbReference type="InterPro" id="IPR013087">
    <property type="entry name" value="Znf_C2H2_type"/>
</dbReference>
<keyword evidence="1" id="KW-0863">Zinc-finger</keyword>
<feature type="domain" description="C2H2-type" evidence="3">
    <location>
        <begin position="364"/>
        <end position="385"/>
    </location>
</feature>
<gene>
    <name evidence="4" type="ORF">DEA37_0002709</name>
</gene>
<evidence type="ECO:0000313" key="5">
    <source>
        <dbReference type="Proteomes" id="UP000324629"/>
    </source>
</evidence>
<dbReference type="GO" id="GO:0008270">
    <property type="term" value="F:zinc ion binding"/>
    <property type="evidence" value="ECO:0007669"/>
    <property type="project" value="UniProtKB-KW"/>
</dbReference>
<keyword evidence="5" id="KW-1185">Reference proteome</keyword>
<evidence type="ECO:0000256" key="2">
    <source>
        <dbReference type="SAM" id="MobiDB-lite"/>
    </source>
</evidence>
<dbReference type="PROSITE" id="PS50157">
    <property type="entry name" value="ZINC_FINGER_C2H2_2"/>
    <property type="match status" value="1"/>
</dbReference>
<keyword evidence="1" id="KW-0479">Metal-binding</keyword>
<comment type="caution">
    <text evidence="4">The sequence shown here is derived from an EMBL/GenBank/DDBJ whole genome shotgun (WGS) entry which is preliminary data.</text>
</comment>
<feature type="compositionally biased region" description="Polar residues" evidence="2">
    <location>
        <begin position="89"/>
        <end position="102"/>
    </location>
</feature>
<dbReference type="EMBL" id="QNGE01000396">
    <property type="protein sequence ID" value="KAA3680621.1"/>
    <property type="molecule type" value="Genomic_DNA"/>
</dbReference>
<keyword evidence="1" id="KW-0862">Zinc</keyword>